<feature type="compositionally biased region" description="Gly residues" evidence="1">
    <location>
        <begin position="490"/>
        <end position="507"/>
    </location>
</feature>
<feature type="compositionally biased region" description="Gly residues" evidence="1">
    <location>
        <begin position="629"/>
        <end position="673"/>
    </location>
</feature>
<gene>
    <name evidence="4" type="ORF">GCM10023205_44020</name>
</gene>
<evidence type="ECO:0000313" key="5">
    <source>
        <dbReference type="Proteomes" id="UP001500466"/>
    </source>
</evidence>
<evidence type="ECO:0000259" key="2">
    <source>
        <dbReference type="Pfam" id="PF20013"/>
    </source>
</evidence>
<protein>
    <submittedName>
        <fullName evidence="4">Uncharacterized protein</fullName>
    </submittedName>
</protein>
<comment type="caution">
    <text evidence="4">The sequence shown here is derived from an EMBL/GenBank/DDBJ whole genome shotgun (WGS) entry which is preliminary data.</text>
</comment>
<feature type="compositionally biased region" description="Low complexity" evidence="1">
    <location>
        <begin position="557"/>
        <end position="567"/>
    </location>
</feature>
<feature type="compositionally biased region" description="Low complexity" evidence="1">
    <location>
        <begin position="303"/>
        <end position="312"/>
    </location>
</feature>
<feature type="compositionally biased region" description="Low complexity" evidence="1">
    <location>
        <begin position="593"/>
        <end position="607"/>
    </location>
</feature>
<evidence type="ECO:0000259" key="3">
    <source>
        <dbReference type="Pfam" id="PF20014"/>
    </source>
</evidence>
<proteinExistence type="predicted"/>
<feature type="region of interest" description="Disordered" evidence="1">
    <location>
        <begin position="1"/>
        <end position="23"/>
    </location>
</feature>
<dbReference type="Pfam" id="PF20013">
    <property type="entry name" value="GAP1-N2"/>
    <property type="match status" value="1"/>
</dbReference>
<dbReference type="InterPro" id="IPR045402">
    <property type="entry name" value="GAP1-N2"/>
</dbReference>
<dbReference type="InterPro" id="IPR045401">
    <property type="entry name" value="GAP1-M"/>
</dbReference>
<sequence length="1000" mass="101366">MAGQLHFTNAAPRPGRPGGFRTVAASPSLDAETLRRMERLCAYETPTRAAAAEPGGPVAFGYRDGCLVRCVNLGLDHTGRPGNLFGHVVQAGEAELGGLRPIELWASPLWRDRPGDGALAEVGRLEPGSGPRTEDVARLVADGGTAARDTLAACVEYAVAVLRQPDALVRPLVLVSQSTELAVVWLAALSFSLPESLAGALTFTTYAARPASAGVHVAATVPEVRDLGGPDIPVLDLDAPARPAGGGERPGAAEWGEPAGLSGSGGWPGSDRWSGHDGMSGQDGWSGRDAWASPDERTRRAESAGAAAGRPGDAGLRAASAILAPHGIGRYAAAVADAWARRDFAVVDLLTTWHVPSGTHDPEWSPPLAVATLLAGQPVPAATAGAAARWLGQAGPSLDPEILGRLVELDPLPASLARAIVELAGVGAYAADARAALAVARQLKRLLHDGATTPEDLVGLVRQVSGGNDGGGTTRTSGGSRPAGGARAAGAGGGSVGVGGGARGPAGGAHDRHGSGAAAAAGGLPGLGDGSGVRGTGFGHGRHGGGGTGSAYGRHASGGTTDAARGTGDADGARGGAGASGNRGTHGSGDSHGSGTTHGSDSGVDTGATGASDPFDHSGGAGDPAHAVGGAGGGAAGSAGHRSAGGAGGGAGGRASDGLSGGVRGGVRGGSGGDASAYPADATIGARPLWLDPVALREAADRCGRAYPERVGGALRTLLPRDGRAHTDAEEALLRGFVDVLGDEARTAHGERRALHDVDTPTARLLARFLTSEKLQLWRDVPDLTCEIFSRPHRDTDMRRLATIWLVWLGDHGVARRRVADGLETVWRGGSPAREVFAAVDATAADAAAVPVLLDLVYRALRLEHPGDQDQVALAHWVLTRSETDPAPPGGRRVAEVCAELTLAVNDVAQCIAKFGRSARQTREATAAARHWQAHAPYPHAQAAEEILTRLYEPRKRQTPPPPAPPPDTPAAPESDTPATDKSAKPKLWPKRKGKQDPPA</sequence>
<keyword evidence="5" id="KW-1185">Reference proteome</keyword>
<feature type="region of interest" description="Disordered" evidence="1">
    <location>
        <begin position="240"/>
        <end position="312"/>
    </location>
</feature>
<name>A0ABP9HKN5_9ACTN</name>
<feature type="compositionally biased region" description="Pro residues" evidence="1">
    <location>
        <begin position="959"/>
        <end position="970"/>
    </location>
</feature>
<evidence type="ECO:0000256" key="1">
    <source>
        <dbReference type="SAM" id="MobiDB-lite"/>
    </source>
</evidence>
<evidence type="ECO:0000313" key="4">
    <source>
        <dbReference type="EMBL" id="GAA4972906.1"/>
    </source>
</evidence>
<feature type="region of interest" description="Disordered" evidence="1">
    <location>
        <begin position="462"/>
        <end position="674"/>
    </location>
</feature>
<feature type="compositionally biased region" description="Low complexity" evidence="1">
    <location>
        <begin position="971"/>
        <end position="981"/>
    </location>
</feature>
<organism evidence="4 5">
    <name type="scientific">Yinghuangia aomiensis</name>
    <dbReference type="NCBI Taxonomy" id="676205"/>
    <lineage>
        <taxon>Bacteria</taxon>
        <taxon>Bacillati</taxon>
        <taxon>Actinomycetota</taxon>
        <taxon>Actinomycetes</taxon>
        <taxon>Kitasatosporales</taxon>
        <taxon>Streptomycetaceae</taxon>
        <taxon>Yinghuangia</taxon>
    </lineage>
</organism>
<feature type="compositionally biased region" description="Low complexity" evidence="1">
    <location>
        <begin position="250"/>
        <end position="260"/>
    </location>
</feature>
<dbReference type="Pfam" id="PF20014">
    <property type="entry name" value="GAP1-M"/>
    <property type="match status" value="1"/>
</dbReference>
<feature type="domain" description="GTPase-associated protein 1 N-terminal" evidence="2">
    <location>
        <begin position="1"/>
        <end position="121"/>
    </location>
</feature>
<feature type="compositionally biased region" description="Gly residues" evidence="1">
    <location>
        <begin position="523"/>
        <end position="550"/>
    </location>
</feature>
<feature type="compositionally biased region" description="Gly residues" evidence="1">
    <location>
        <begin position="573"/>
        <end position="592"/>
    </location>
</feature>
<feature type="region of interest" description="Disordered" evidence="1">
    <location>
        <begin position="951"/>
        <end position="1000"/>
    </location>
</feature>
<dbReference type="Proteomes" id="UP001500466">
    <property type="component" value="Unassembled WGS sequence"/>
</dbReference>
<feature type="domain" description="GTPase-associated protein 1 middle" evidence="3">
    <location>
        <begin position="157"/>
        <end position="224"/>
    </location>
</feature>
<accession>A0ABP9HKN5</accession>
<reference evidence="5" key="1">
    <citation type="journal article" date="2019" name="Int. J. Syst. Evol. Microbiol.">
        <title>The Global Catalogue of Microorganisms (GCM) 10K type strain sequencing project: providing services to taxonomists for standard genome sequencing and annotation.</title>
        <authorList>
            <consortium name="The Broad Institute Genomics Platform"/>
            <consortium name="The Broad Institute Genome Sequencing Center for Infectious Disease"/>
            <person name="Wu L."/>
            <person name="Ma J."/>
        </authorList>
    </citation>
    <scope>NUCLEOTIDE SEQUENCE [LARGE SCALE GENOMIC DNA]</scope>
    <source>
        <strain evidence="5">JCM 17986</strain>
    </source>
</reference>
<dbReference type="EMBL" id="BAABHS010000015">
    <property type="protein sequence ID" value="GAA4972906.1"/>
    <property type="molecule type" value="Genomic_DNA"/>
</dbReference>
<feature type="compositionally biased region" description="Low complexity" evidence="1">
    <location>
        <begin position="474"/>
        <end position="489"/>
    </location>
</feature>
<dbReference type="RefSeq" id="WP_345677318.1">
    <property type="nucleotide sequence ID" value="NZ_BAABHS010000015.1"/>
</dbReference>